<keyword evidence="2" id="KW-1185">Reference proteome</keyword>
<evidence type="ECO:0000313" key="2">
    <source>
        <dbReference type="Proteomes" id="UP001500305"/>
    </source>
</evidence>
<dbReference type="EMBL" id="BAAATR010000006">
    <property type="protein sequence ID" value="GAA2238003.1"/>
    <property type="molecule type" value="Genomic_DNA"/>
</dbReference>
<gene>
    <name evidence="1" type="ORF">GCM10010430_18780</name>
</gene>
<proteinExistence type="predicted"/>
<accession>A0ABN3DP07</accession>
<protein>
    <submittedName>
        <fullName evidence="1">Uncharacterized protein</fullName>
    </submittedName>
</protein>
<sequence length="57" mass="6614">MDDFDPIRALVRDEILKAMQEARPVQYTRADLTHMTSHQIAQARRDGHLDNLLIGRN</sequence>
<reference evidence="1 2" key="1">
    <citation type="journal article" date="2019" name="Int. J. Syst. Evol. Microbiol.">
        <title>The Global Catalogue of Microorganisms (GCM) 10K type strain sequencing project: providing services to taxonomists for standard genome sequencing and annotation.</title>
        <authorList>
            <consortium name="The Broad Institute Genomics Platform"/>
            <consortium name="The Broad Institute Genome Sequencing Center for Infectious Disease"/>
            <person name="Wu L."/>
            <person name="Ma J."/>
        </authorList>
    </citation>
    <scope>NUCLEOTIDE SEQUENCE [LARGE SCALE GENOMIC DNA]</scope>
    <source>
        <strain evidence="1 2">JCM 7356</strain>
    </source>
</reference>
<dbReference type="Proteomes" id="UP001500305">
    <property type="component" value="Unassembled WGS sequence"/>
</dbReference>
<dbReference type="RefSeq" id="WP_344635794.1">
    <property type="nucleotide sequence ID" value="NZ_BAAATR010000006.1"/>
</dbReference>
<comment type="caution">
    <text evidence="1">The sequence shown here is derived from an EMBL/GenBank/DDBJ whole genome shotgun (WGS) entry which is preliminary data.</text>
</comment>
<organism evidence="1 2">
    <name type="scientific">Kitasatospora cystarginea</name>
    <dbReference type="NCBI Taxonomy" id="58350"/>
    <lineage>
        <taxon>Bacteria</taxon>
        <taxon>Bacillati</taxon>
        <taxon>Actinomycetota</taxon>
        <taxon>Actinomycetes</taxon>
        <taxon>Kitasatosporales</taxon>
        <taxon>Streptomycetaceae</taxon>
        <taxon>Kitasatospora</taxon>
    </lineage>
</organism>
<name>A0ABN3DP07_9ACTN</name>
<evidence type="ECO:0000313" key="1">
    <source>
        <dbReference type="EMBL" id="GAA2238003.1"/>
    </source>
</evidence>